<dbReference type="SUPFAM" id="SSF55048">
    <property type="entry name" value="Probable ACP-binding domain of malonyl-CoA ACP transacylase"/>
    <property type="match status" value="1"/>
</dbReference>
<organism evidence="5 6">
    <name type="scientific">Fusarium xylarioides</name>
    <dbReference type="NCBI Taxonomy" id="221167"/>
    <lineage>
        <taxon>Eukaryota</taxon>
        <taxon>Fungi</taxon>
        <taxon>Dikarya</taxon>
        <taxon>Ascomycota</taxon>
        <taxon>Pezizomycotina</taxon>
        <taxon>Sordariomycetes</taxon>
        <taxon>Hypocreomycetidae</taxon>
        <taxon>Hypocreales</taxon>
        <taxon>Nectriaceae</taxon>
        <taxon>Fusarium</taxon>
        <taxon>Fusarium fujikuroi species complex</taxon>
    </lineage>
</organism>
<dbReference type="InterPro" id="IPR050091">
    <property type="entry name" value="PKS_NRPS_Biosynth_Enz"/>
</dbReference>
<reference evidence="5" key="2">
    <citation type="submission" date="2020-10" db="EMBL/GenBank/DDBJ databases">
        <authorList>
            <person name="Peck L.D."/>
            <person name="Nowell R.W."/>
            <person name="Flood J."/>
            <person name="Ryan M.J."/>
            <person name="Barraclough T.G."/>
        </authorList>
    </citation>
    <scope>NUCLEOTIDE SEQUENCE</scope>
    <source>
        <strain evidence="5">IMI 127659i</strain>
    </source>
</reference>
<dbReference type="PANTHER" id="PTHR43775">
    <property type="entry name" value="FATTY ACID SYNTHASE"/>
    <property type="match status" value="1"/>
</dbReference>
<sequence>MNSDGRTTRITMPSATAQSALIRRTYRNAGLDPIKDRPQYFEAHGTGTLASDPVEARAIRQSVFTEDETSSEDAEKLCCGPIKTVIGHTEGCAGLAGLLKASLAVQNATIPPNLLLNTLNPSTKPFYDRLQVPTTAMPWPEVYSGPRRVSLNSFGFGGTNVHAIVENYQPDESCTATVSEKFVGPLVISAETESSLATTVGKYAEFIRANPDVNLEDVAFVTQTRRSVFNKRAFFSGENRDKISFSIPGSSSKPQAILSIFTGQGAQWASMGRTMIETSSQFRESIQKCQGALRDIPDAPMWSLMDELMAPEEKSRLGEAAISQPLCTATQIAIVDVLASAGVHFDAVVRHSSGEISAVYAAGLLSAIDAMRIVYYRGLYAKHASGPSSAKGSMMAVGMGSEDATAFCDQEQFNGRIRLAASNSPSSATISGDEDAIFEAKEIHVNGVLFSYQSLI</sequence>
<dbReference type="InterPro" id="IPR016035">
    <property type="entry name" value="Acyl_Trfase/lysoPLipase"/>
</dbReference>
<gene>
    <name evidence="5" type="ORF">H9Q72_011966</name>
</gene>
<dbReference type="Pfam" id="PF02801">
    <property type="entry name" value="Ketoacyl-synt_C"/>
    <property type="match status" value="1"/>
</dbReference>
<evidence type="ECO:0000259" key="4">
    <source>
        <dbReference type="PROSITE" id="PS52004"/>
    </source>
</evidence>
<feature type="domain" description="Ketosynthase family 3 (KS3)" evidence="4">
    <location>
        <begin position="1"/>
        <end position="167"/>
    </location>
</feature>
<protein>
    <recommendedName>
        <fullName evidence="4">Ketosynthase family 3 (KS3) domain-containing protein</fullName>
    </recommendedName>
</protein>
<evidence type="ECO:0000256" key="2">
    <source>
        <dbReference type="ARBA" id="ARBA00022553"/>
    </source>
</evidence>
<dbReference type="Gene3D" id="3.40.47.10">
    <property type="match status" value="1"/>
</dbReference>
<keyword evidence="6" id="KW-1185">Reference proteome</keyword>
<dbReference type="PANTHER" id="PTHR43775:SF20">
    <property type="entry name" value="HYBRID PKS-NRPS SYNTHETASE APDA"/>
    <property type="match status" value="1"/>
</dbReference>
<dbReference type="Pfam" id="PF00698">
    <property type="entry name" value="Acyl_transf_1"/>
    <property type="match status" value="1"/>
</dbReference>
<comment type="caution">
    <text evidence="5">The sequence shown here is derived from an EMBL/GenBank/DDBJ whole genome shotgun (WGS) entry which is preliminary data.</text>
</comment>
<keyword evidence="3" id="KW-0808">Transferase</keyword>
<dbReference type="SUPFAM" id="SSF52151">
    <property type="entry name" value="FabD/lysophospholipase-like"/>
    <property type="match status" value="1"/>
</dbReference>
<dbReference type="InterPro" id="IPR014043">
    <property type="entry name" value="Acyl_transferase_dom"/>
</dbReference>
<evidence type="ECO:0000313" key="6">
    <source>
        <dbReference type="Proteomes" id="UP000750502"/>
    </source>
</evidence>
<keyword evidence="2" id="KW-0597">Phosphoprotein</keyword>
<dbReference type="InterPro" id="IPR032821">
    <property type="entry name" value="PKS_assoc"/>
</dbReference>
<dbReference type="EMBL" id="JADFTT010000597">
    <property type="protein sequence ID" value="KAG5759921.1"/>
    <property type="molecule type" value="Genomic_DNA"/>
</dbReference>
<dbReference type="InterPro" id="IPR001227">
    <property type="entry name" value="Ac_transferase_dom_sf"/>
</dbReference>
<dbReference type="OrthoDB" id="4920000at2759"/>
<keyword evidence="1" id="KW-0596">Phosphopantetheine</keyword>
<dbReference type="Gene3D" id="3.40.366.10">
    <property type="entry name" value="Malonyl-Coenzyme A Acyl Carrier Protein, domain 2"/>
    <property type="match status" value="1"/>
</dbReference>
<dbReference type="InterPro" id="IPR016039">
    <property type="entry name" value="Thiolase-like"/>
</dbReference>
<dbReference type="SMART" id="SM00827">
    <property type="entry name" value="PKS_AT"/>
    <property type="match status" value="1"/>
</dbReference>
<dbReference type="PROSITE" id="PS52004">
    <property type="entry name" value="KS3_2"/>
    <property type="match status" value="1"/>
</dbReference>
<dbReference type="Proteomes" id="UP000750502">
    <property type="component" value="Unassembled WGS sequence"/>
</dbReference>
<dbReference type="GO" id="GO:0044550">
    <property type="term" value="P:secondary metabolite biosynthetic process"/>
    <property type="evidence" value="ECO:0007669"/>
    <property type="project" value="TreeGrafter"/>
</dbReference>
<dbReference type="Pfam" id="PF16197">
    <property type="entry name" value="KAsynt_C_assoc"/>
    <property type="match status" value="1"/>
</dbReference>
<name>A0A9P7HHX8_9HYPO</name>
<dbReference type="AlphaFoldDB" id="A0A9P7HHX8"/>
<dbReference type="SUPFAM" id="SSF53901">
    <property type="entry name" value="Thiolase-like"/>
    <property type="match status" value="1"/>
</dbReference>
<evidence type="ECO:0000256" key="1">
    <source>
        <dbReference type="ARBA" id="ARBA00022450"/>
    </source>
</evidence>
<dbReference type="InterPro" id="IPR020841">
    <property type="entry name" value="PKS_Beta-ketoAc_synthase_dom"/>
</dbReference>
<proteinExistence type="predicted"/>
<dbReference type="InterPro" id="IPR016036">
    <property type="entry name" value="Malonyl_transacylase_ACP-bd"/>
</dbReference>
<dbReference type="SMART" id="SM00825">
    <property type="entry name" value="PKS_KS"/>
    <property type="match status" value="1"/>
</dbReference>
<dbReference type="CDD" id="cd00833">
    <property type="entry name" value="PKS"/>
    <property type="match status" value="1"/>
</dbReference>
<reference evidence="5" key="1">
    <citation type="journal article" date="2020" name="bioRxiv">
        <title>Historical genomics reveals the evolutionary mechanisms behind multiple outbreaks of the host-specific coffee wilt pathogen Fusarium xylarioides.</title>
        <authorList>
            <person name="Peck D."/>
            <person name="Nowell R.W."/>
            <person name="Flood J."/>
            <person name="Ryan M.J."/>
            <person name="Barraclough T.G."/>
        </authorList>
    </citation>
    <scope>NUCLEOTIDE SEQUENCE</scope>
    <source>
        <strain evidence="5">IMI 127659i</strain>
    </source>
</reference>
<evidence type="ECO:0000313" key="5">
    <source>
        <dbReference type="EMBL" id="KAG5759921.1"/>
    </source>
</evidence>
<dbReference type="GO" id="GO:0006633">
    <property type="term" value="P:fatty acid biosynthetic process"/>
    <property type="evidence" value="ECO:0007669"/>
    <property type="project" value="TreeGrafter"/>
</dbReference>
<accession>A0A9P7HHX8</accession>
<evidence type="ECO:0000256" key="3">
    <source>
        <dbReference type="ARBA" id="ARBA00022679"/>
    </source>
</evidence>
<dbReference type="InterPro" id="IPR014031">
    <property type="entry name" value="Ketoacyl_synth_C"/>
</dbReference>
<dbReference type="GO" id="GO:0004312">
    <property type="term" value="F:fatty acid synthase activity"/>
    <property type="evidence" value="ECO:0007669"/>
    <property type="project" value="TreeGrafter"/>
</dbReference>